<evidence type="ECO:0000313" key="1">
    <source>
        <dbReference type="EMBL" id="TQO37355.1"/>
    </source>
</evidence>
<protein>
    <submittedName>
        <fullName evidence="1">Uncharacterized protein</fullName>
    </submittedName>
</protein>
<reference evidence="1 2" key="1">
    <citation type="submission" date="2019-06" db="EMBL/GenBank/DDBJ databases">
        <title>A large-scale integrated study on North Sea by COGITO (Coastal Microbe Genomic &amp; Taxonomic Observatory).</title>
        <authorList>
            <person name="Teeling H."/>
        </authorList>
    </citation>
    <scope>NUCLEOTIDE SEQUENCE [LARGE SCALE GENOMIC DNA]</scope>
    <source>
        <strain evidence="1 2">MAR_2009_79</strain>
    </source>
</reference>
<proteinExistence type="predicted"/>
<sequence>MNEFNISIGSNGKIGESGGTQNYTQDFIAHKDISLTNFSHNEFENDNLFVEIIGLKRVILNIKSLSVPHLHITNRDVKSDCQKLYNFGNAVEKKLVLPLLPSIKKNF</sequence>
<organism evidence="1 2">
    <name type="scientific">Arenibacter algicola</name>
    <dbReference type="NCBI Taxonomy" id="616991"/>
    <lineage>
        <taxon>Bacteria</taxon>
        <taxon>Pseudomonadati</taxon>
        <taxon>Bacteroidota</taxon>
        <taxon>Flavobacteriia</taxon>
        <taxon>Flavobacteriales</taxon>
        <taxon>Flavobacteriaceae</taxon>
        <taxon>Arenibacter</taxon>
    </lineage>
</organism>
<keyword evidence="2" id="KW-1185">Reference proteome</keyword>
<dbReference type="Proteomes" id="UP000315363">
    <property type="component" value="Unassembled WGS sequence"/>
</dbReference>
<dbReference type="RefSeq" id="WP_142189289.1">
    <property type="nucleotide sequence ID" value="NZ_VHIF01000001.1"/>
</dbReference>
<comment type="caution">
    <text evidence="1">The sequence shown here is derived from an EMBL/GenBank/DDBJ whole genome shotgun (WGS) entry which is preliminary data.</text>
</comment>
<dbReference type="EMBL" id="VHIF01000001">
    <property type="protein sequence ID" value="TQO37355.1"/>
    <property type="molecule type" value="Genomic_DNA"/>
</dbReference>
<name>A0ABY3AA50_9FLAO</name>
<evidence type="ECO:0000313" key="2">
    <source>
        <dbReference type="Proteomes" id="UP000315363"/>
    </source>
</evidence>
<accession>A0ABY3AA50</accession>
<gene>
    <name evidence="1" type="ORF">GQ41_1958</name>
</gene>